<dbReference type="EMBL" id="JADEWZ010000035">
    <property type="protein sequence ID" value="MBE9117992.1"/>
    <property type="molecule type" value="Genomic_DNA"/>
</dbReference>
<dbReference type="InterPro" id="IPR001646">
    <property type="entry name" value="5peptide_repeat"/>
</dbReference>
<dbReference type="Gene3D" id="2.160.20.80">
    <property type="entry name" value="E3 ubiquitin-protein ligase SopA"/>
    <property type="match status" value="2"/>
</dbReference>
<organism evidence="2 3">
    <name type="scientific">Lusitaniella coriacea LEGE 07157</name>
    <dbReference type="NCBI Taxonomy" id="945747"/>
    <lineage>
        <taxon>Bacteria</taxon>
        <taxon>Bacillati</taxon>
        <taxon>Cyanobacteriota</taxon>
        <taxon>Cyanophyceae</taxon>
        <taxon>Spirulinales</taxon>
        <taxon>Lusitaniellaceae</taxon>
        <taxon>Lusitaniella</taxon>
    </lineage>
</organism>
<dbReference type="InterPro" id="IPR051082">
    <property type="entry name" value="Pentapeptide-BTB/POZ_domain"/>
</dbReference>
<dbReference type="SUPFAM" id="SSF141571">
    <property type="entry name" value="Pentapeptide repeat-like"/>
    <property type="match status" value="2"/>
</dbReference>
<dbReference type="Pfam" id="PF16734">
    <property type="entry name" value="Pilin_GH"/>
    <property type="match status" value="1"/>
</dbReference>
<dbReference type="AlphaFoldDB" id="A0A8J7IUW4"/>
<comment type="caution">
    <text evidence="2">The sequence shown here is derived from an EMBL/GenBank/DDBJ whole genome shotgun (WGS) entry which is preliminary data.</text>
</comment>
<dbReference type="PANTHER" id="PTHR14136">
    <property type="entry name" value="BTB_POZ DOMAIN-CONTAINING PROTEIN KCTD9"/>
    <property type="match status" value="1"/>
</dbReference>
<feature type="signal peptide" evidence="1">
    <location>
        <begin position="1"/>
        <end position="23"/>
    </location>
</feature>
<gene>
    <name evidence="2" type="ORF">IQ249_19010</name>
</gene>
<evidence type="ECO:0000256" key="1">
    <source>
        <dbReference type="SAM" id="SignalP"/>
    </source>
</evidence>
<accession>A0A8J7IUW4</accession>
<feature type="chain" id="PRO_5035198166" evidence="1">
    <location>
        <begin position="24"/>
        <end position="427"/>
    </location>
</feature>
<name>A0A8J7IUW4_9CYAN</name>
<evidence type="ECO:0000313" key="2">
    <source>
        <dbReference type="EMBL" id="MBE9117992.1"/>
    </source>
</evidence>
<protein>
    <submittedName>
        <fullName evidence="2">Pentapeptide repeat-containing protein</fullName>
    </submittedName>
</protein>
<keyword evidence="1" id="KW-0732">Signal</keyword>
<sequence length="427" mass="45794">MNPKLLTATLLTAPFWLTSAAFAANPNHVERLRSTNQCPNCDLSNADLEDANLFGANLVNANLQGANLNSVNLGSANLTDANLTGATLRNAYLYKATLDSTNFNQADLSNAYLREVTLVNTDLAGATLQGVNLSRVNLVGLDLQDIDLSGANLRYATLSGVNLTTSDPRVMSVMGGYFPLFFSTVLCNESTPPPVDEADSDLDMFGLAFANLQGANLAGANLSHAILVGGDLRNANLSGANLTQTCLTHAKLNNAILDNADLNNAQLLGTNFINASLRGVKNADFSNAYRTLREVRQAQLIPKQSEAKNYVGAMTRAQQAYYLEESKFATEIDELGIGISSETDWYSYEIVPQPDSTESVMMVARAKEDGLKSYTGIVFLIGDVSGDDWSSITQICETEQPSAQPPAMPQLLEDREIQCPAGSVSSN</sequence>
<dbReference type="PANTHER" id="PTHR14136:SF17">
    <property type="entry name" value="BTB_POZ DOMAIN-CONTAINING PROTEIN KCTD9"/>
    <property type="match status" value="1"/>
</dbReference>
<dbReference type="Pfam" id="PF00805">
    <property type="entry name" value="Pentapeptide"/>
    <property type="match status" value="4"/>
</dbReference>
<keyword evidence="3" id="KW-1185">Reference proteome</keyword>
<evidence type="ECO:0000313" key="3">
    <source>
        <dbReference type="Proteomes" id="UP000654482"/>
    </source>
</evidence>
<reference evidence="2" key="1">
    <citation type="submission" date="2020-10" db="EMBL/GenBank/DDBJ databases">
        <authorList>
            <person name="Castelo-Branco R."/>
            <person name="Eusebio N."/>
            <person name="Adriana R."/>
            <person name="Vieira A."/>
            <person name="Brugerolle De Fraissinette N."/>
            <person name="Rezende De Castro R."/>
            <person name="Schneider M.P."/>
            <person name="Vasconcelos V."/>
            <person name="Leao P.N."/>
        </authorList>
    </citation>
    <scope>NUCLEOTIDE SEQUENCE</scope>
    <source>
        <strain evidence="2">LEGE 07157</strain>
    </source>
</reference>
<proteinExistence type="predicted"/>
<dbReference type="RefSeq" id="WP_194031080.1">
    <property type="nucleotide sequence ID" value="NZ_JADEWZ010000035.1"/>
</dbReference>
<dbReference type="InterPro" id="IPR031975">
    <property type="entry name" value="Pilin_GH"/>
</dbReference>
<dbReference type="Proteomes" id="UP000654482">
    <property type="component" value="Unassembled WGS sequence"/>
</dbReference>